<dbReference type="AlphaFoldDB" id="A0A5C0AS19"/>
<dbReference type="EMBL" id="CP043046">
    <property type="protein sequence ID" value="QEI04989.1"/>
    <property type="molecule type" value="Genomic_DNA"/>
</dbReference>
<proteinExistence type="predicted"/>
<keyword evidence="2" id="KW-1185">Reference proteome</keyword>
<reference evidence="1 2" key="1">
    <citation type="submission" date="2019-08" db="EMBL/GenBank/DDBJ databases">
        <title>Amphibian skin-associated Pigmentiphaga: genome sequence and occurrence across geography and hosts.</title>
        <authorList>
            <person name="Bletz M.C."/>
            <person name="Bunk B."/>
            <person name="Sproeer C."/>
            <person name="Biwer P."/>
            <person name="Reiter S."/>
            <person name="Rabemananjara F.C.E."/>
            <person name="Schulz S."/>
            <person name="Overmann J."/>
            <person name="Vences M."/>
        </authorList>
    </citation>
    <scope>NUCLEOTIDE SEQUENCE [LARGE SCALE GENOMIC DNA]</scope>
    <source>
        <strain evidence="1 2">Mada1488</strain>
    </source>
</reference>
<gene>
    <name evidence="1" type="ORF">FXN63_03375</name>
</gene>
<name>A0A5C0AS19_9BURK</name>
<sequence length="136" mass="14969">MALRWALLLFVVFDQMGAPLHGHRHDSGIDGRVLAQMRQTDGVLVAAGAAFVDRFAPNGVHPSTPIQIHTALSVVEIPFKEPLSSWLGWLAWLSAFWPDWPDTKAASDDFVSVDLPPPRWHPASAPLHTRAPPLRA</sequence>
<protein>
    <submittedName>
        <fullName evidence="1">Uncharacterized protein</fullName>
    </submittedName>
</protein>
<evidence type="ECO:0000313" key="1">
    <source>
        <dbReference type="EMBL" id="QEI04989.1"/>
    </source>
</evidence>
<accession>A0A5C0AS19</accession>
<evidence type="ECO:0000313" key="2">
    <source>
        <dbReference type="Proteomes" id="UP000325161"/>
    </source>
</evidence>
<organism evidence="1 2">
    <name type="scientific">Pigmentiphaga aceris</name>
    <dbReference type="NCBI Taxonomy" id="1940612"/>
    <lineage>
        <taxon>Bacteria</taxon>
        <taxon>Pseudomonadati</taxon>
        <taxon>Pseudomonadota</taxon>
        <taxon>Betaproteobacteria</taxon>
        <taxon>Burkholderiales</taxon>
        <taxon>Alcaligenaceae</taxon>
        <taxon>Pigmentiphaga</taxon>
    </lineage>
</organism>
<dbReference type="Proteomes" id="UP000325161">
    <property type="component" value="Chromosome"/>
</dbReference>
<dbReference type="RefSeq" id="WP_148812852.1">
    <property type="nucleotide sequence ID" value="NZ_CP043046.1"/>
</dbReference>
<dbReference type="KEGG" id="pacr:FXN63_03375"/>